<dbReference type="Pfam" id="PF06568">
    <property type="entry name" value="YjiS-like"/>
    <property type="match status" value="1"/>
</dbReference>
<accession>A0A120FIK2</accession>
<dbReference type="OrthoDB" id="8116725at2"/>
<evidence type="ECO:0000313" key="2">
    <source>
        <dbReference type="EMBL" id="KWV47644.1"/>
    </source>
</evidence>
<dbReference type="Proteomes" id="UP000057737">
    <property type="component" value="Unassembled WGS sequence"/>
</dbReference>
<name>A0A120FIK2_9BRAD</name>
<dbReference type="EMBL" id="LNCU01000113">
    <property type="protein sequence ID" value="KWV47644.1"/>
    <property type="molecule type" value="Genomic_DNA"/>
</dbReference>
<feature type="domain" description="YjiS-like" evidence="1">
    <location>
        <begin position="28"/>
        <end position="63"/>
    </location>
</feature>
<protein>
    <recommendedName>
        <fullName evidence="1">YjiS-like domain-containing protein</fullName>
    </recommendedName>
</protein>
<evidence type="ECO:0000313" key="3">
    <source>
        <dbReference type="Proteomes" id="UP000057737"/>
    </source>
</evidence>
<reference evidence="2 3" key="1">
    <citation type="submission" date="2015-11" db="EMBL/GenBank/DDBJ databases">
        <title>Draft Genome Sequence of the Strain BR 10303 (Bradyrhizobium sp.) isolated from nodules of Centrolobium paraense.</title>
        <authorList>
            <person name="Zelli J.E."/>
            <person name="Simoes-Araujo J.L."/>
            <person name="Barauna A.C."/>
            <person name="Silva K."/>
        </authorList>
    </citation>
    <scope>NUCLEOTIDE SEQUENCE [LARGE SCALE GENOMIC DNA]</scope>
    <source>
        <strain evidence="2 3">BR 10303</strain>
    </source>
</reference>
<comment type="caution">
    <text evidence="2">The sequence shown here is derived from an EMBL/GenBank/DDBJ whole genome shotgun (WGS) entry which is preliminary data.</text>
</comment>
<sequence length="80" mass="8972">MDTPYIVVGSPHAIAPARPRFAVIGRCWAALLDWKLRVQIRVRLNNLSDHELQDIGIARGEIDYVASHRAVDPRSAVYPP</sequence>
<keyword evidence="3" id="KW-1185">Reference proteome</keyword>
<organism evidence="2 3">
    <name type="scientific">Bradyrhizobium macuxiense</name>
    <dbReference type="NCBI Taxonomy" id="1755647"/>
    <lineage>
        <taxon>Bacteria</taxon>
        <taxon>Pseudomonadati</taxon>
        <taxon>Pseudomonadota</taxon>
        <taxon>Alphaproteobacteria</taxon>
        <taxon>Hyphomicrobiales</taxon>
        <taxon>Nitrobacteraceae</taxon>
        <taxon>Bradyrhizobium</taxon>
    </lineage>
</organism>
<dbReference type="RefSeq" id="WP_066513706.1">
    <property type="nucleotide sequence ID" value="NZ_LNCU01000113.1"/>
</dbReference>
<proteinExistence type="predicted"/>
<gene>
    <name evidence="2" type="ORF">AS156_19615</name>
</gene>
<dbReference type="InterPro" id="IPR009506">
    <property type="entry name" value="YjiS-like"/>
</dbReference>
<dbReference type="AlphaFoldDB" id="A0A120FIK2"/>
<evidence type="ECO:0000259" key="1">
    <source>
        <dbReference type="Pfam" id="PF06568"/>
    </source>
</evidence>